<sequence>MHLHSKTSTFEFDKSCRHRVQTPPTLLCSAEDSLTGILLILEDFKKVSGLGINKEKTFLFLDGGNLIDSQQLCDDHGISQGSFPMKYLGELRLLGIRFVLQRSLEWVSWVRLNLIEAGKFWDSNITSGSWVWKQLCKLRHLARSFIFCEIGSGITASFWHDNWTSLGPLIDITETTGPSRSGLPIDVVVSDAIINARWWIDGTRSRNPIISLLRQCLPSPILLLIRNQMIVINGKIGYGGIPKDFSASETWRAIHPPGQRVGWFKAVWFKGRIPKHSFICWVTARNRMHTRDRLRSWGLQVSPRCLLCDVEDETRQHLFFNCPYSHEIWYAFYSVMNLTPPTDFEQCLLWLLSPSAECQHCIDPETSVSSLLIRDMEGTKC</sequence>
<dbReference type="OrthoDB" id="1744683at2759"/>
<feature type="domain" description="Reverse transcriptase zinc-binding" evidence="1">
    <location>
        <begin position="245"/>
        <end position="329"/>
    </location>
</feature>
<evidence type="ECO:0000313" key="2">
    <source>
        <dbReference type="EMBL" id="VVB00901.1"/>
    </source>
</evidence>
<dbReference type="Proteomes" id="UP000489600">
    <property type="component" value="Unassembled WGS sequence"/>
</dbReference>
<dbReference type="PANTHER" id="PTHR33116">
    <property type="entry name" value="REVERSE TRANSCRIPTASE ZINC-BINDING DOMAIN-CONTAINING PROTEIN-RELATED-RELATED"/>
    <property type="match status" value="1"/>
</dbReference>
<organism evidence="2 3">
    <name type="scientific">Arabis nemorensis</name>
    <dbReference type="NCBI Taxonomy" id="586526"/>
    <lineage>
        <taxon>Eukaryota</taxon>
        <taxon>Viridiplantae</taxon>
        <taxon>Streptophyta</taxon>
        <taxon>Embryophyta</taxon>
        <taxon>Tracheophyta</taxon>
        <taxon>Spermatophyta</taxon>
        <taxon>Magnoliopsida</taxon>
        <taxon>eudicotyledons</taxon>
        <taxon>Gunneridae</taxon>
        <taxon>Pentapetalae</taxon>
        <taxon>rosids</taxon>
        <taxon>malvids</taxon>
        <taxon>Brassicales</taxon>
        <taxon>Brassicaceae</taxon>
        <taxon>Arabideae</taxon>
        <taxon>Arabis</taxon>
    </lineage>
</organism>
<dbReference type="Pfam" id="PF13966">
    <property type="entry name" value="zf-RVT"/>
    <property type="match status" value="1"/>
</dbReference>
<protein>
    <recommendedName>
        <fullName evidence="1">Reverse transcriptase zinc-binding domain-containing protein</fullName>
    </recommendedName>
</protein>
<dbReference type="EMBL" id="CABITT030000004">
    <property type="protein sequence ID" value="VVB00901.1"/>
    <property type="molecule type" value="Genomic_DNA"/>
</dbReference>
<proteinExistence type="predicted"/>
<evidence type="ECO:0000313" key="3">
    <source>
        <dbReference type="Proteomes" id="UP000489600"/>
    </source>
</evidence>
<name>A0A565BH37_9BRAS</name>
<dbReference type="AlphaFoldDB" id="A0A565BH37"/>
<keyword evidence="3" id="KW-1185">Reference proteome</keyword>
<evidence type="ECO:0000259" key="1">
    <source>
        <dbReference type="Pfam" id="PF13966"/>
    </source>
</evidence>
<gene>
    <name evidence="2" type="ORF">ANE_LOCUS11345</name>
</gene>
<accession>A0A565BH37</accession>
<reference evidence="2" key="1">
    <citation type="submission" date="2019-07" db="EMBL/GenBank/DDBJ databases">
        <authorList>
            <person name="Dittberner H."/>
        </authorList>
    </citation>
    <scope>NUCLEOTIDE SEQUENCE [LARGE SCALE GENOMIC DNA]</scope>
</reference>
<dbReference type="InterPro" id="IPR026960">
    <property type="entry name" value="RVT-Znf"/>
</dbReference>
<comment type="caution">
    <text evidence="2">The sequence shown here is derived from an EMBL/GenBank/DDBJ whole genome shotgun (WGS) entry which is preliminary data.</text>
</comment>
<dbReference type="PANTHER" id="PTHR33116:SF84">
    <property type="entry name" value="RNA-DIRECTED DNA POLYMERASE"/>
    <property type="match status" value="1"/>
</dbReference>